<proteinExistence type="predicted"/>
<dbReference type="PANTHER" id="PTHR37984">
    <property type="entry name" value="PROTEIN CBG26694"/>
    <property type="match status" value="1"/>
</dbReference>
<dbReference type="InterPro" id="IPR000477">
    <property type="entry name" value="RT_dom"/>
</dbReference>
<evidence type="ECO:0000313" key="2">
    <source>
        <dbReference type="Proteomes" id="UP000035680"/>
    </source>
</evidence>
<keyword evidence="2" id="KW-1185">Reference proteome</keyword>
<dbReference type="SUPFAM" id="SSF56672">
    <property type="entry name" value="DNA/RNA polymerases"/>
    <property type="match status" value="1"/>
</dbReference>
<dbReference type="InterPro" id="IPR043128">
    <property type="entry name" value="Rev_trsase/Diguanyl_cyclase"/>
</dbReference>
<reference evidence="3" key="2">
    <citation type="submission" date="2015-08" db="UniProtKB">
        <authorList>
            <consortium name="WormBaseParasite"/>
        </authorList>
    </citation>
    <scope>IDENTIFICATION</scope>
</reference>
<dbReference type="Proteomes" id="UP000035680">
    <property type="component" value="Unassembled WGS sequence"/>
</dbReference>
<dbReference type="Gene3D" id="3.10.10.10">
    <property type="entry name" value="HIV Type 1 Reverse Transcriptase, subunit A, domain 1"/>
    <property type="match status" value="1"/>
</dbReference>
<feature type="domain" description="Reverse transcriptase" evidence="1">
    <location>
        <begin position="364"/>
        <end position="520"/>
    </location>
</feature>
<protein>
    <submittedName>
        <fullName evidence="3">Reverse transcriptase domain-containing protein</fullName>
    </submittedName>
</protein>
<evidence type="ECO:0000259" key="1">
    <source>
        <dbReference type="Pfam" id="PF00078"/>
    </source>
</evidence>
<dbReference type="WBParaSite" id="SVE_1335300.1">
    <property type="protein sequence ID" value="SVE_1335300.1"/>
    <property type="gene ID" value="SVE_1335300"/>
</dbReference>
<evidence type="ECO:0000313" key="3">
    <source>
        <dbReference type="WBParaSite" id="SVE_1335300.1"/>
    </source>
</evidence>
<dbReference type="InterPro" id="IPR050951">
    <property type="entry name" value="Retrovirus_Pol_polyprotein"/>
</dbReference>
<sequence length="522" mass="59533">MINAKTWQSELVDVLKMEKQWGETPREFFRRFERSASMLIGRKNTKNVLLLFASRMPKSAHKYLLQVKDFSEASLIHAWTQSMEEKKLLTSEGGRGNAAVNLSQEMKRLEVNKSNDMAHFISDGNSRRFTCYTCGVNSHTSRFCPSRVRQASHEIRTAQLESSEGFYSSAEVNELCVKDAKRLNLLIKNVKGEKLLSADGNELKCLGQVDVSYSDLMNEVTLTKKIVVMDASTSWLSAATARQLNIDINAAIKEANDALDVKRKVISDHKERDFMKAATFLKNNPHLYDESETASKLVVHLPIVDEKVEVLKRPISAPYPLKSTELREKFAKTMERNILRDYWQKITHPVITNPCSIEKNKNSPYLRLCLDGRKINSCFDKKYCAMNLPSPVKVLNDQKLDKMSENSLLTTLDLQDAFMQVKIPSECYKFSTVSTIFGMYACTGLQFGWNVSSKLFHEEFNKLITGIPNCTQYADDVVISGRKFEQEESVLELLHRLSSARLKLNLGKCHFFQKNVQFLGNE</sequence>
<dbReference type="PANTHER" id="PTHR37984:SF5">
    <property type="entry name" value="PROTEIN NYNRIN-LIKE"/>
    <property type="match status" value="1"/>
</dbReference>
<dbReference type="Pfam" id="PF00078">
    <property type="entry name" value="RVT_1"/>
    <property type="match status" value="1"/>
</dbReference>
<dbReference type="InterPro" id="IPR043502">
    <property type="entry name" value="DNA/RNA_pol_sf"/>
</dbReference>
<dbReference type="STRING" id="75913.A0A0K0FSF7"/>
<name>A0A0K0FSF7_STRVS</name>
<reference evidence="2" key="1">
    <citation type="submission" date="2014-07" db="EMBL/GenBank/DDBJ databases">
        <authorList>
            <person name="Martin A.A"/>
            <person name="De Silva N."/>
        </authorList>
    </citation>
    <scope>NUCLEOTIDE SEQUENCE</scope>
</reference>
<dbReference type="AlphaFoldDB" id="A0A0K0FSF7"/>
<accession>A0A0K0FSF7</accession>
<dbReference type="Gene3D" id="3.30.70.270">
    <property type="match status" value="1"/>
</dbReference>
<organism evidence="2 3">
    <name type="scientific">Strongyloides venezuelensis</name>
    <name type="common">Threadworm</name>
    <dbReference type="NCBI Taxonomy" id="75913"/>
    <lineage>
        <taxon>Eukaryota</taxon>
        <taxon>Metazoa</taxon>
        <taxon>Ecdysozoa</taxon>
        <taxon>Nematoda</taxon>
        <taxon>Chromadorea</taxon>
        <taxon>Rhabditida</taxon>
        <taxon>Tylenchina</taxon>
        <taxon>Panagrolaimomorpha</taxon>
        <taxon>Strongyloidoidea</taxon>
        <taxon>Strongyloididae</taxon>
        <taxon>Strongyloides</taxon>
    </lineage>
</organism>